<keyword evidence="6" id="KW-1185">Reference proteome</keyword>
<dbReference type="InterPro" id="IPR040198">
    <property type="entry name" value="Fido_containing"/>
</dbReference>
<evidence type="ECO:0000313" key="6">
    <source>
        <dbReference type="Proteomes" id="UP001238163"/>
    </source>
</evidence>
<evidence type="ECO:0000313" key="5">
    <source>
        <dbReference type="EMBL" id="MDQ0291899.1"/>
    </source>
</evidence>
<dbReference type="EMBL" id="JAUSVL010000001">
    <property type="protein sequence ID" value="MDQ0291899.1"/>
    <property type="molecule type" value="Genomic_DNA"/>
</dbReference>
<dbReference type="InterPro" id="IPR003812">
    <property type="entry name" value="Fido"/>
</dbReference>
<feature type="binding site" evidence="1">
    <location>
        <position position="63"/>
    </location>
    <ligand>
        <name>ATP</name>
        <dbReference type="ChEBI" id="CHEBI:30616"/>
    </ligand>
</feature>
<feature type="binding site" evidence="3">
    <location>
        <begin position="196"/>
        <end position="203"/>
    </location>
    <ligand>
        <name>ATP</name>
        <dbReference type="ChEBI" id="CHEBI:30616"/>
    </ligand>
</feature>
<dbReference type="InterPro" id="IPR048770">
    <property type="entry name" value="SoFic-like_C"/>
</dbReference>
<dbReference type="PANTHER" id="PTHR13504">
    <property type="entry name" value="FIDO DOMAIN-CONTAINING PROTEIN DDB_G0283145"/>
    <property type="match status" value="1"/>
</dbReference>
<name>A0AAE3VK19_9BACT</name>
<feature type="domain" description="Fido" evidence="4">
    <location>
        <begin position="111"/>
        <end position="260"/>
    </location>
</feature>
<dbReference type="PROSITE" id="PS51459">
    <property type="entry name" value="FIDO"/>
    <property type="match status" value="1"/>
</dbReference>
<proteinExistence type="predicted"/>
<sequence length="371" mass="42290">MADYQIPPLPPRVDLESIAILKQLNRANRKLAELKGLVQTIPNGAILIDTLALQEAKDSSAVENIVTTHDDLFKSDLDVTGFIASAAAKEVMSYRQALKVGYERVRRDKLLTNAVILDIQRVLIGNLAGFRKVPGTVLKDAQGHVVYTPPQDGQVVIELMSELEKFINTPETSDLDPLIKLAVIHHQFESIHPFYDGNGRTGRILSILYLVLNELLDLPILYLSRYIIQHKRDYYHLLQAIREGADNTASWQEWVLFMLRGIEEIADATLLLVKRILLLMHDDKQQLKKLFGKNYRHDLLNHLFNFPYTKVEFMEQAMQVRRKTAAKYLDLIVASGILTKVKVGRSNYYIHTQLVDLLMDSHSTATKERPQ</sequence>
<dbReference type="PIRSF" id="PIRSF038925">
    <property type="entry name" value="AMP-prot_trans"/>
    <property type="match status" value="1"/>
</dbReference>
<dbReference type="InterPro" id="IPR026287">
    <property type="entry name" value="SoFic-like"/>
</dbReference>
<dbReference type="AlphaFoldDB" id="A0AAE3VK19"/>
<dbReference type="SUPFAM" id="SSF140931">
    <property type="entry name" value="Fic-like"/>
    <property type="match status" value="1"/>
</dbReference>
<protein>
    <submittedName>
        <fullName evidence="5">Fic family protein</fullName>
    </submittedName>
</protein>
<feature type="binding site" evidence="1">
    <location>
        <position position="234"/>
    </location>
    <ligand>
        <name>ATP</name>
        <dbReference type="ChEBI" id="CHEBI:30616"/>
    </ligand>
</feature>
<evidence type="ECO:0000256" key="2">
    <source>
        <dbReference type="PIRSR" id="PIRSR640198-1"/>
    </source>
</evidence>
<comment type="caution">
    <text evidence="5">The sequence shown here is derived from an EMBL/GenBank/DDBJ whole genome shotgun (WGS) entry which is preliminary data.</text>
</comment>
<dbReference type="InterPro" id="IPR036597">
    <property type="entry name" value="Fido-like_dom_sf"/>
</dbReference>
<accession>A0AAE3VK19</accession>
<dbReference type="Pfam" id="PF13784">
    <property type="entry name" value="Fic_N"/>
    <property type="match status" value="1"/>
</dbReference>
<dbReference type="InterPro" id="IPR025758">
    <property type="entry name" value="Fic/DOC_N"/>
</dbReference>
<dbReference type="PANTHER" id="PTHR13504:SF35">
    <property type="entry name" value="PROTEIN ADENYLYLTRANSFERASE SOFIC"/>
    <property type="match status" value="1"/>
</dbReference>
<dbReference type="Proteomes" id="UP001238163">
    <property type="component" value="Unassembled WGS sequence"/>
</dbReference>
<dbReference type="Gene3D" id="1.10.3290.10">
    <property type="entry name" value="Fido-like domain"/>
    <property type="match status" value="1"/>
</dbReference>
<feature type="active site" evidence="2">
    <location>
        <position position="192"/>
    </location>
</feature>
<keyword evidence="1" id="KW-0547">Nucleotide-binding</keyword>
<evidence type="ECO:0000256" key="1">
    <source>
        <dbReference type="PIRSR" id="PIRSR038925-1"/>
    </source>
</evidence>
<dbReference type="GO" id="GO:0005524">
    <property type="term" value="F:ATP binding"/>
    <property type="evidence" value="ECO:0007669"/>
    <property type="project" value="UniProtKB-KW"/>
</dbReference>
<reference evidence="5" key="1">
    <citation type="submission" date="2023-07" db="EMBL/GenBank/DDBJ databases">
        <title>Genomic Encyclopedia of Type Strains, Phase IV (KMG-IV): sequencing the most valuable type-strain genomes for metagenomic binning, comparative biology and taxonomic classification.</title>
        <authorList>
            <person name="Goeker M."/>
        </authorList>
    </citation>
    <scope>NUCLEOTIDE SEQUENCE</scope>
    <source>
        <strain evidence="5">DSM 24202</strain>
    </source>
</reference>
<keyword evidence="1" id="KW-0067">ATP-binding</keyword>
<evidence type="ECO:0000259" key="4">
    <source>
        <dbReference type="PROSITE" id="PS51459"/>
    </source>
</evidence>
<dbReference type="Pfam" id="PF21248">
    <property type="entry name" value="SoFic-like_C"/>
    <property type="match status" value="1"/>
</dbReference>
<evidence type="ECO:0000256" key="3">
    <source>
        <dbReference type="PIRSR" id="PIRSR640198-2"/>
    </source>
</evidence>
<dbReference type="Pfam" id="PF02661">
    <property type="entry name" value="Fic"/>
    <property type="match status" value="1"/>
</dbReference>
<dbReference type="RefSeq" id="WP_307265329.1">
    <property type="nucleotide sequence ID" value="NZ_JAUSVL010000001.1"/>
</dbReference>
<feature type="binding site" evidence="3">
    <location>
        <begin position="234"/>
        <end position="235"/>
    </location>
    <ligand>
        <name>ATP</name>
        <dbReference type="ChEBI" id="CHEBI:30616"/>
    </ligand>
</feature>
<organism evidence="5 6">
    <name type="scientific">Oligosphaera ethanolica</name>
    <dbReference type="NCBI Taxonomy" id="760260"/>
    <lineage>
        <taxon>Bacteria</taxon>
        <taxon>Pseudomonadati</taxon>
        <taxon>Lentisphaerota</taxon>
        <taxon>Oligosphaeria</taxon>
        <taxon>Oligosphaerales</taxon>
        <taxon>Oligosphaeraceae</taxon>
        <taxon>Oligosphaera</taxon>
    </lineage>
</organism>
<gene>
    <name evidence="5" type="ORF">J3R75_004006</name>
</gene>
<feature type="binding site" evidence="1">
    <location>
        <begin position="197"/>
        <end position="203"/>
    </location>
    <ligand>
        <name>ATP</name>
        <dbReference type="ChEBI" id="CHEBI:30616"/>
    </ligand>
</feature>
<feature type="binding site" evidence="1">
    <location>
        <position position="192"/>
    </location>
    <ligand>
        <name>ATP</name>
        <dbReference type="ChEBI" id="CHEBI:30616"/>
    </ligand>
</feature>